<dbReference type="Proteomes" id="UP001470230">
    <property type="component" value="Unassembled WGS sequence"/>
</dbReference>
<proteinExistence type="predicted"/>
<comment type="caution">
    <text evidence="1">The sequence shown here is derived from an EMBL/GenBank/DDBJ whole genome shotgun (WGS) entry which is preliminary data.</text>
</comment>
<name>A0ABR2L5V7_9EUKA</name>
<evidence type="ECO:0000313" key="1">
    <source>
        <dbReference type="EMBL" id="KAK8898732.1"/>
    </source>
</evidence>
<dbReference type="EMBL" id="JAPFFF010000001">
    <property type="protein sequence ID" value="KAK8898732.1"/>
    <property type="molecule type" value="Genomic_DNA"/>
</dbReference>
<reference evidence="1 2" key="1">
    <citation type="submission" date="2024-04" db="EMBL/GenBank/DDBJ databases">
        <title>Tritrichomonas musculus Genome.</title>
        <authorList>
            <person name="Alves-Ferreira E."/>
            <person name="Grigg M."/>
            <person name="Lorenzi H."/>
            <person name="Galac M."/>
        </authorList>
    </citation>
    <scope>NUCLEOTIDE SEQUENCE [LARGE SCALE GENOMIC DNA]</scope>
    <source>
        <strain evidence="1 2">EAF2021</strain>
    </source>
</reference>
<sequence length="56" mass="6277">MNLNILEIGIDISVATKTEKKAIANTKYKYECVPDGSNVNKHKFEIVDGNHNESQN</sequence>
<organism evidence="1 2">
    <name type="scientific">Tritrichomonas musculus</name>
    <dbReference type="NCBI Taxonomy" id="1915356"/>
    <lineage>
        <taxon>Eukaryota</taxon>
        <taxon>Metamonada</taxon>
        <taxon>Parabasalia</taxon>
        <taxon>Tritrichomonadida</taxon>
        <taxon>Tritrichomonadidae</taxon>
        <taxon>Tritrichomonas</taxon>
    </lineage>
</organism>
<protein>
    <submittedName>
        <fullName evidence="1">Uncharacterized protein</fullName>
    </submittedName>
</protein>
<keyword evidence="2" id="KW-1185">Reference proteome</keyword>
<evidence type="ECO:0000313" key="2">
    <source>
        <dbReference type="Proteomes" id="UP001470230"/>
    </source>
</evidence>
<accession>A0ABR2L5V7</accession>
<gene>
    <name evidence="1" type="ORF">M9Y10_001024</name>
</gene>